<dbReference type="AlphaFoldDB" id="A0A0M2NF48"/>
<sequence length="72" mass="7817">METKRMLLVSTESGTETAMLMDILRQNGIPALAQGKQAGEALEAYMGTSPYGDNIFVDEADIEKATEIIHSL</sequence>
<protein>
    <recommendedName>
        <fullName evidence="1">DUF2007 domain-containing protein</fullName>
    </recommendedName>
</protein>
<accession>A0A0M2NF48</accession>
<dbReference type="RefSeq" id="WP_046443398.1">
    <property type="nucleotide sequence ID" value="NZ_JAXDTA010000065.1"/>
</dbReference>
<keyword evidence="3" id="KW-1185">Reference proteome</keyword>
<evidence type="ECO:0000313" key="3">
    <source>
        <dbReference type="Proteomes" id="UP000034076"/>
    </source>
</evidence>
<dbReference type="STRING" id="270498.CHK_1541"/>
<dbReference type="Pfam" id="PF09413">
    <property type="entry name" value="DUF2007"/>
    <property type="match status" value="1"/>
</dbReference>
<reference evidence="2 3" key="1">
    <citation type="submission" date="2015-04" db="EMBL/GenBank/DDBJ databases">
        <title>Draft genome sequence of bacteremic isolate Catabacter hongkongensis type strain HKU16T.</title>
        <authorList>
            <person name="Lau S.K."/>
            <person name="Teng J.L."/>
            <person name="Huang Y."/>
            <person name="Curreem S.O."/>
            <person name="Tsui S.K."/>
            <person name="Woo P.C."/>
        </authorList>
    </citation>
    <scope>NUCLEOTIDE SEQUENCE [LARGE SCALE GENOMIC DNA]</scope>
    <source>
        <strain evidence="2 3">HKU16</strain>
    </source>
</reference>
<name>A0A0M2NF48_9FIRM</name>
<dbReference type="InterPro" id="IPR018551">
    <property type="entry name" value="DUF2007"/>
</dbReference>
<evidence type="ECO:0000259" key="1">
    <source>
        <dbReference type="Pfam" id="PF09413"/>
    </source>
</evidence>
<organism evidence="2 3">
    <name type="scientific">Christensenella hongkongensis</name>
    <dbReference type="NCBI Taxonomy" id="270498"/>
    <lineage>
        <taxon>Bacteria</taxon>
        <taxon>Bacillati</taxon>
        <taxon>Bacillota</taxon>
        <taxon>Clostridia</taxon>
        <taxon>Christensenellales</taxon>
        <taxon>Christensenellaceae</taxon>
        <taxon>Christensenella</taxon>
    </lineage>
</organism>
<dbReference type="EMBL" id="LAYJ01000088">
    <property type="protein sequence ID" value="KKI51154.1"/>
    <property type="molecule type" value="Genomic_DNA"/>
</dbReference>
<feature type="domain" description="DUF2007" evidence="1">
    <location>
        <begin position="8"/>
        <end position="71"/>
    </location>
</feature>
<dbReference type="Proteomes" id="UP000034076">
    <property type="component" value="Unassembled WGS sequence"/>
</dbReference>
<comment type="caution">
    <text evidence="2">The sequence shown here is derived from an EMBL/GenBank/DDBJ whole genome shotgun (WGS) entry which is preliminary data.</text>
</comment>
<gene>
    <name evidence="2" type="ORF">CHK_1541</name>
</gene>
<dbReference type="OrthoDB" id="2062463at2"/>
<proteinExistence type="predicted"/>
<evidence type="ECO:0000313" key="2">
    <source>
        <dbReference type="EMBL" id="KKI51154.1"/>
    </source>
</evidence>